<feature type="non-terminal residue" evidence="2">
    <location>
        <position position="1"/>
    </location>
</feature>
<organism evidence="2 3">
    <name type="scientific">Lasiosphaeria hispida</name>
    <dbReference type="NCBI Taxonomy" id="260671"/>
    <lineage>
        <taxon>Eukaryota</taxon>
        <taxon>Fungi</taxon>
        <taxon>Dikarya</taxon>
        <taxon>Ascomycota</taxon>
        <taxon>Pezizomycotina</taxon>
        <taxon>Sordariomycetes</taxon>
        <taxon>Sordariomycetidae</taxon>
        <taxon>Sordariales</taxon>
        <taxon>Lasiosphaeriaceae</taxon>
        <taxon>Lasiosphaeria</taxon>
    </lineage>
</organism>
<reference evidence="2" key="2">
    <citation type="submission" date="2023-06" db="EMBL/GenBank/DDBJ databases">
        <authorList>
            <consortium name="Lawrence Berkeley National Laboratory"/>
            <person name="Haridas S."/>
            <person name="Hensen N."/>
            <person name="Bonometti L."/>
            <person name="Westerberg I."/>
            <person name="Brannstrom I.O."/>
            <person name="Guillou S."/>
            <person name="Cros-Aarteil S."/>
            <person name="Calhoun S."/>
            <person name="Kuo A."/>
            <person name="Mondo S."/>
            <person name="Pangilinan J."/>
            <person name="Riley R."/>
            <person name="Labutti K."/>
            <person name="Andreopoulos B."/>
            <person name="Lipzen A."/>
            <person name="Chen C."/>
            <person name="Yanf M."/>
            <person name="Daum C."/>
            <person name="Ng V."/>
            <person name="Clum A."/>
            <person name="Steindorff A."/>
            <person name="Ohm R."/>
            <person name="Martin F."/>
            <person name="Silar P."/>
            <person name="Natvig D."/>
            <person name="Lalanne C."/>
            <person name="Gautier V."/>
            <person name="Ament-Velasquez S.L."/>
            <person name="Kruys A."/>
            <person name="Hutchinson M.I."/>
            <person name="Powell A.J."/>
            <person name="Barry K."/>
            <person name="Miller A.N."/>
            <person name="Grigoriev I.V."/>
            <person name="Debuchy R."/>
            <person name="Gladieux P."/>
            <person name="Thoren M.H."/>
            <person name="Johannesson H."/>
        </authorList>
    </citation>
    <scope>NUCLEOTIDE SEQUENCE</scope>
    <source>
        <strain evidence="2">CBS 955.72</strain>
    </source>
</reference>
<evidence type="ECO:0000313" key="3">
    <source>
        <dbReference type="Proteomes" id="UP001275084"/>
    </source>
</evidence>
<gene>
    <name evidence="2" type="ORF">B0T25DRAFT_459561</name>
</gene>
<evidence type="ECO:0000313" key="2">
    <source>
        <dbReference type="EMBL" id="KAK3350310.1"/>
    </source>
</evidence>
<dbReference type="EMBL" id="JAUIQD010000005">
    <property type="protein sequence ID" value="KAK3350310.1"/>
    <property type="molecule type" value="Genomic_DNA"/>
</dbReference>
<reference evidence="2" key="1">
    <citation type="journal article" date="2023" name="Mol. Phylogenet. Evol.">
        <title>Genome-scale phylogeny and comparative genomics of the fungal order Sordariales.</title>
        <authorList>
            <person name="Hensen N."/>
            <person name="Bonometti L."/>
            <person name="Westerberg I."/>
            <person name="Brannstrom I.O."/>
            <person name="Guillou S."/>
            <person name="Cros-Aarteil S."/>
            <person name="Calhoun S."/>
            <person name="Haridas S."/>
            <person name="Kuo A."/>
            <person name="Mondo S."/>
            <person name="Pangilinan J."/>
            <person name="Riley R."/>
            <person name="LaButti K."/>
            <person name="Andreopoulos B."/>
            <person name="Lipzen A."/>
            <person name="Chen C."/>
            <person name="Yan M."/>
            <person name="Daum C."/>
            <person name="Ng V."/>
            <person name="Clum A."/>
            <person name="Steindorff A."/>
            <person name="Ohm R.A."/>
            <person name="Martin F."/>
            <person name="Silar P."/>
            <person name="Natvig D.O."/>
            <person name="Lalanne C."/>
            <person name="Gautier V."/>
            <person name="Ament-Velasquez S.L."/>
            <person name="Kruys A."/>
            <person name="Hutchinson M.I."/>
            <person name="Powell A.J."/>
            <person name="Barry K."/>
            <person name="Miller A.N."/>
            <person name="Grigoriev I.V."/>
            <person name="Debuchy R."/>
            <person name="Gladieux P."/>
            <person name="Hiltunen Thoren M."/>
            <person name="Johannesson H."/>
        </authorList>
    </citation>
    <scope>NUCLEOTIDE SEQUENCE</scope>
    <source>
        <strain evidence="2">CBS 955.72</strain>
    </source>
</reference>
<keyword evidence="3" id="KW-1185">Reference proteome</keyword>
<accession>A0AAJ0HGD9</accession>
<dbReference type="Proteomes" id="UP001275084">
    <property type="component" value="Unassembled WGS sequence"/>
</dbReference>
<protein>
    <submittedName>
        <fullName evidence="2">Uncharacterized protein</fullName>
    </submittedName>
</protein>
<name>A0AAJ0HGD9_9PEZI</name>
<dbReference type="AlphaFoldDB" id="A0AAJ0HGD9"/>
<sequence>YSLVHKARKKLSFKLSHPNHKLYLLVSHINLLDILMLDIAKAKQKEEQWFNECIQSPTLFNETYKGWTQKLHSIPKEPENVYLATDTNFAKNSYNYVDGNKHNANIAEIALLGELPLCAIEDGYSVDDEDNKDTKSNNDGEDDGNIFTSLK</sequence>
<proteinExistence type="predicted"/>
<comment type="caution">
    <text evidence="2">The sequence shown here is derived from an EMBL/GenBank/DDBJ whole genome shotgun (WGS) entry which is preliminary data.</text>
</comment>
<evidence type="ECO:0000256" key="1">
    <source>
        <dbReference type="SAM" id="MobiDB-lite"/>
    </source>
</evidence>
<feature type="region of interest" description="Disordered" evidence="1">
    <location>
        <begin position="128"/>
        <end position="151"/>
    </location>
</feature>